<name>A0A226EEN0_FOLCA</name>
<evidence type="ECO:0000256" key="8">
    <source>
        <dbReference type="ARBA" id="ARBA00023242"/>
    </source>
</evidence>
<dbReference type="GO" id="GO:0031080">
    <property type="term" value="C:nuclear pore outer ring"/>
    <property type="evidence" value="ECO:0007669"/>
    <property type="project" value="TreeGrafter"/>
</dbReference>
<organism evidence="11 12">
    <name type="scientific">Folsomia candida</name>
    <name type="common">Springtail</name>
    <dbReference type="NCBI Taxonomy" id="158441"/>
    <lineage>
        <taxon>Eukaryota</taxon>
        <taxon>Metazoa</taxon>
        <taxon>Ecdysozoa</taxon>
        <taxon>Arthropoda</taxon>
        <taxon>Hexapoda</taxon>
        <taxon>Collembola</taxon>
        <taxon>Entomobryomorpha</taxon>
        <taxon>Isotomoidea</taxon>
        <taxon>Isotomidae</taxon>
        <taxon>Proisotominae</taxon>
        <taxon>Folsomia</taxon>
    </lineage>
</organism>
<dbReference type="STRING" id="158441.A0A226EEN0"/>
<evidence type="ECO:0000256" key="7">
    <source>
        <dbReference type="ARBA" id="ARBA00023132"/>
    </source>
</evidence>
<comment type="caution">
    <text evidence="11">The sequence shown here is derived from an EMBL/GenBank/DDBJ whole genome shotgun (WGS) entry which is preliminary data.</text>
</comment>
<dbReference type="PANTHER" id="PTHR13373">
    <property type="entry name" value="FROUNT PROTEIN-RELATED"/>
    <property type="match status" value="1"/>
</dbReference>
<evidence type="ECO:0000313" key="12">
    <source>
        <dbReference type="Proteomes" id="UP000198287"/>
    </source>
</evidence>
<comment type="subunit">
    <text evidence="9">Component of the nuclear pore complex (NPC).</text>
</comment>
<sequence>MKAEYKSKVFRPLVTLAPRSLAAVLSNSTPSGGELTTWSRQFFVDAPFVRNFVVAGAEVFATVQKEYKAHYPDPVPPKIVTSLSRMYRTFLLELCQNLKATGDLTSADLYSNLDFVWNFCEIMFLSSHPDFPVLPYLVDWIHLNFDLTSEILPKVVAEGSELEEETTLELWNLIYSHVFHGTTREAARLLSYLGGESASSTTQRHVALMEELLSKRPEFRPEDAASSLTEFEALFTAWQEECVNRLENGAFSGSPNFTLVCKCEKLHPQRVAYQFQCIFDAESNANGFDLRGPRDLPVTVGGKYGLFVMSHINSNILCGDDEAFASAVARGLITWYEYMVLLLNYKYPTIRPAQLKAYAVRTLQQLDLVDKLEARDAILLHAMDLDVVSVLREITAVWDNPWVALHLSDLIFACGRSSISTSAQKQRRGDDASFDFACVVPLRNDFLLEYGTTLMEHETLWQMGLCYLDALPDGKGRPVIRTCFQHRNPFSEQEAQKLVQIAERYGFGDEIKGICRQICLSKLKRGGSSQAQNALLWAIKAGDEALTTRIVDKILFEGDAQIDVALLDALLANVLDASLAFLHEFSIFRRAVSEGRGRDGVVSLCSMIKRGVIPKRLAIKILSKNESIFDDGSNFEGDDVTTLMEYVQRTLVTQRGDDYNSEEERQVTDLNRKLIKIRAYRIMCEFRRKATGAEEEEEDSNTEFVYGEADDY</sequence>
<dbReference type="GO" id="GO:0017056">
    <property type="term" value="F:structural constituent of nuclear pore"/>
    <property type="evidence" value="ECO:0007669"/>
    <property type="project" value="TreeGrafter"/>
</dbReference>
<dbReference type="Pfam" id="PF07575">
    <property type="entry name" value="Nucleopor_Nup85"/>
    <property type="match status" value="2"/>
</dbReference>
<proteinExistence type="inferred from homology"/>
<keyword evidence="5 9" id="KW-0653">Protein transport</keyword>
<reference evidence="11 12" key="1">
    <citation type="submission" date="2015-12" db="EMBL/GenBank/DDBJ databases">
        <title>The genome of Folsomia candida.</title>
        <authorList>
            <person name="Faddeeva A."/>
            <person name="Derks M.F."/>
            <person name="Anvar Y."/>
            <person name="Smit S."/>
            <person name="Van Straalen N."/>
            <person name="Roelofs D."/>
        </authorList>
    </citation>
    <scope>NUCLEOTIDE SEQUENCE [LARGE SCALE GENOMIC DNA]</scope>
    <source>
        <strain evidence="11 12">VU population</strain>
        <tissue evidence="11">Whole body</tissue>
    </source>
</reference>
<evidence type="ECO:0000256" key="5">
    <source>
        <dbReference type="ARBA" id="ARBA00022927"/>
    </source>
</evidence>
<dbReference type="GO" id="GO:0045893">
    <property type="term" value="P:positive regulation of DNA-templated transcription"/>
    <property type="evidence" value="ECO:0007669"/>
    <property type="project" value="TreeGrafter"/>
</dbReference>
<keyword evidence="7 9" id="KW-0906">Nuclear pore complex</keyword>
<evidence type="ECO:0000313" key="11">
    <source>
        <dbReference type="EMBL" id="OXA55849.1"/>
    </source>
</evidence>
<dbReference type="GO" id="GO:0031965">
    <property type="term" value="C:nuclear membrane"/>
    <property type="evidence" value="ECO:0007669"/>
    <property type="project" value="UniProtKB-UniRule"/>
</dbReference>
<keyword evidence="6 9" id="KW-0811">Translocation</keyword>
<comment type="similarity">
    <text evidence="2 9">Belongs to the nucleoporin Nup85 family.</text>
</comment>
<keyword evidence="3 9" id="KW-0813">Transport</keyword>
<evidence type="ECO:0000256" key="1">
    <source>
        <dbReference type="ARBA" id="ARBA00004567"/>
    </source>
</evidence>
<dbReference type="OrthoDB" id="17644at2759"/>
<dbReference type="PANTHER" id="PTHR13373:SF21">
    <property type="entry name" value="NUCLEAR PORE COMPLEX PROTEIN NUP85"/>
    <property type="match status" value="1"/>
</dbReference>
<keyword evidence="8 9" id="KW-0539">Nucleus</keyword>
<keyword evidence="9" id="KW-0472">Membrane</keyword>
<accession>A0A226EEN0</accession>
<dbReference type="GO" id="GO:0006606">
    <property type="term" value="P:protein import into nucleus"/>
    <property type="evidence" value="ECO:0007669"/>
    <property type="project" value="TreeGrafter"/>
</dbReference>
<evidence type="ECO:0000256" key="9">
    <source>
        <dbReference type="RuleBase" id="RU365073"/>
    </source>
</evidence>
<dbReference type="GO" id="GO:0006406">
    <property type="term" value="P:mRNA export from nucleus"/>
    <property type="evidence" value="ECO:0007669"/>
    <property type="project" value="TreeGrafter"/>
</dbReference>
<evidence type="ECO:0000256" key="2">
    <source>
        <dbReference type="ARBA" id="ARBA00005573"/>
    </source>
</evidence>
<feature type="region of interest" description="Disordered" evidence="10">
    <location>
        <begin position="691"/>
        <end position="712"/>
    </location>
</feature>
<protein>
    <recommendedName>
        <fullName evidence="9">Nuclear pore complex protein Nup85</fullName>
    </recommendedName>
</protein>
<dbReference type="EMBL" id="LNIX01000004">
    <property type="protein sequence ID" value="OXA55849.1"/>
    <property type="molecule type" value="Genomic_DNA"/>
</dbReference>
<keyword evidence="12" id="KW-1185">Reference proteome</keyword>
<keyword evidence="4 9" id="KW-0509">mRNA transport</keyword>
<comment type="subcellular location">
    <subcellularLocation>
        <location evidence="1 9">Nucleus</location>
        <location evidence="1 9">Nuclear pore complex</location>
    </subcellularLocation>
</comment>
<evidence type="ECO:0000256" key="10">
    <source>
        <dbReference type="SAM" id="MobiDB-lite"/>
    </source>
</evidence>
<evidence type="ECO:0000256" key="6">
    <source>
        <dbReference type="ARBA" id="ARBA00023010"/>
    </source>
</evidence>
<evidence type="ECO:0000256" key="4">
    <source>
        <dbReference type="ARBA" id="ARBA00022816"/>
    </source>
</evidence>
<dbReference type="Proteomes" id="UP000198287">
    <property type="component" value="Unassembled WGS sequence"/>
</dbReference>
<comment type="function">
    <text evidence="9">Functions as a component of the nuclear pore complex (NPC).</text>
</comment>
<gene>
    <name evidence="11" type="ORF">Fcan01_08778</name>
</gene>
<evidence type="ECO:0000256" key="3">
    <source>
        <dbReference type="ARBA" id="ARBA00022448"/>
    </source>
</evidence>
<dbReference type="InterPro" id="IPR011502">
    <property type="entry name" value="Nucleoporin_Nup85"/>
</dbReference>
<dbReference type="AlphaFoldDB" id="A0A226EEN0"/>